<evidence type="ECO:0000256" key="8">
    <source>
        <dbReference type="SAM" id="Coils"/>
    </source>
</evidence>
<dbReference type="GO" id="GO:0006606">
    <property type="term" value="P:protein import into nucleus"/>
    <property type="evidence" value="ECO:0007669"/>
    <property type="project" value="TreeGrafter"/>
</dbReference>
<comment type="subcellular location">
    <subcellularLocation>
        <location evidence="1">Nucleus</location>
        <location evidence="1">Nuclear pore complex</location>
    </subcellularLocation>
</comment>
<dbReference type="EnsemblMetazoa" id="MESCA007896-RA">
    <property type="protein sequence ID" value="MESCA007896-PA"/>
    <property type="gene ID" value="MESCA007896"/>
</dbReference>
<dbReference type="AlphaFoldDB" id="T1GVT0"/>
<dbReference type="EMBL" id="CAQQ02004747">
    <property type="status" value="NOT_ANNOTATED_CDS"/>
    <property type="molecule type" value="Genomic_DNA"/>
</dbReference>
<evidence type="ECO:0000256" key="2">
    <source>
        <dbReference type="ARBA" id="ARBA00022448"/>
    </source>
</evidence>
<dbReference type="InterPro" id="IPR037700">
    <property type="entry name" value="NUP88/NUP82"/>
</dbReference>
<keyword evidence="6" id="KW-0906">Nuclear pore complex</keyword>
<reference evidence="9" key="2">
    <citation type="submission" date="2015-06" db="UniProtKB">
        <authorList>
            <consortium name="EnsemblMetazoa"/>
        </authorList>
    </citation>
    <scope>IDENTIFICATION</scope>
</reference>
<dbReference type="GO" id="GO:0017056">
    <property type="term" value="F:structural constituent of nuclear pore"/>
    <property type="evidence" value="ECO:0007669"/>
    <property type="project" value="InterPro"/>
</dbReference>
<keyword evidence="7" id="KW-0539">Nucleus</keyword>
<dbReference type="Pfam" id="PF10168">
    <property type="entry name" value="Nup88"/>
    <property type="match status" value="1"/>
</dbReference>
<keyword evidence="4" id="KW-0653">Protein transport</keyword>
<keyword evidence="8" id="KW-0175">Coiled coil</keyword>
<keyword evidence="10" id="KW-1185">Reference proteome</keyword>
<evidence type="ECO:0000313" key="10">
    <source>
        <dbReference type="Proteomes" id="UP000015102"/>
    </source>
</evidence>
<dbReference type="GO" id="GO:0006406">
    <property type="term" value="P:mRNA export from nucleus"/>
    <property type="evidence" value="ECO:0007669"/>
    <property type="project" value="TreeGrafter"/>
</dbReference>
<keyword evidence="3" id="KW-0509">mRNA transport</keyword>
<feature type="coiled-coil region" evidence="8">
    <location>
        <begin position="138"/>
        <end position="182"/>
    </location>
</feature>
<dbReference type="STRING" id="36166.T1GVT0"/>
<accession>T1GVT0</accession>
<dbReference type="GO" id="GO:0000055">
    <property type="term" value="P:ribosomal large subunit export from nucleus"/>
    <property type="evidence" value="ECO:0007669"/>
    <property type="project" value="InterPro"/>
</dbReference>
<proteinExistence type="predicted"/>
<dbReference type="InterPro" id="IPR019321">
    <property type="entry name" value="Nucleoporin_Nup88"/>
</dbReference>
<evidence type="ECO:0000256" key="1">
    <source>
        <dbReference type="ARBA" id="ARBA00004567"/>
    </source>
</evidence>
<keyword evidence="2" id="KW-0813">Transport</keyword>
<evidence type="ECO:0000256" key="4">
    <source>
        <dbReference type="ARBA" id="ARBA00022927"/>
    </source>
</evidence>
<evidence type="ECO:0000256" key="7">
    <source>
        <dbReference type="ARBA" id="ARBA00023242"/>
    </source>
</evidence>
<dbReference type="PANTHER" id="PTHR13257:SF0">
    <property type="entry name" value="NUCLEAR PORE COMPLEX PROTEIN NUP88"/>
    <property type="match status" value="1"/>
</dbReference>
<evidence type="ECO:0000256" key="5">
    <source>
        <dbReference type="ARBA" id="ARBA00023010"/>
    </source>
</evidence>
<evidence type="ECO:0000256" key="3">
    <source>
        <dbReference type="ARBA" id="ARBA00022816"/>
    </source>
</evidence>
<evidence type="ECO:0000313" key="9">
    <source>
        <dbReference type="EnsemblMetazoa" id="MESCA007896-PA"/>
    </source>
</evidence>
<dbReference type="GO" id="GO:0005643">
    <property type="term" value="C:nuclear pore"/>
    <property type="evidence" value="ECO:0007669"/>
    <property type="project" value="UniProtKB-SubCell"/>
</dbReference>
<dbReference type="GO" id="GO:0000056">
    <property type="term" value="P:ribosomal small subunit export from nucleus"/>
    <property type="evidence" value="ECO:0007669"/>
    <property type="project" value="InterPro"/>
</dbReference>
<name>T1GVT0_MEGSC</name>
<protein>
    <submittedName>
        <fullName evidence="9">Uncharacterized protein</fullName>
    </submittedName>
</protein>
<sequence length="242" mass="27584">METPQIMFSKPSHVEYIVCTKIDNSEKINPILGLAIHQHPSGLISFLSSGEVISLKLLFDSSSLNVMEKPNKEMYEPTSIETPIEGQFAAHIKNILQRKVSQPILSLNKSSQLCPQKAYEVLTQSIQVLKENYIKNHNEALKEILKRIDLQIKIKEQQEREIKNLEKERDIISQKAHLLAEKFEECNNKQSLISKLSYNLLKIGNVSLPNNIIAENAFTTKVNNIQATTKGFFEDLKVSRKI</sequence>
<dbReference type="HOGENOM" id="CLU_1148353_0_0_1"/>
<dbReference type="PANTHER" id="PTHR13257">
    <property type="entry name" value="NUCLEOPORIN NUP84-RELATED"/>
    <property type="match status" value="1"/>
</dbReference>
<evidence type="ECO:0000256" key="6">
    <source>
        <dbReference type="ARBA" id="ARBA00023132"/>
    </source>
</evidence>
<organism evidence="9 10">
    <name type="scientific">Megaselia scalaris</name>
    <name type="common">Humpbacked fly</name>
    <name type="synonym">Phora scalaris</name>
    <dbReference type="NCBI Taxonomy" id="36166"/>
    <lineage>
        <taxon>Eukaryota</taxon>
        <taxon>Metazoa</taxon>
        <taxon>Ecdysozoa</taxon>
        <taxon>Arthropoda</taxon>
        <taxon>Hexapoda</taxon>
        <taxon>Insecta</taxon>
        <taxon>Pterygota</taxon>
        <taxon>Neoptera</taxon>
        <taxon>Endopterygota</taxon>
        <taxon>Diptera</taxon>
        <taxon>Brachycera</taxon>
        <taxon>Muscomorpha</taxon>
        <taxon>Platypezoidea</taxon>
        <taxon>Phoridae</taxon>
        <taxon>Megaseliini</taxon>
        <taxon>Megaselia</taxon>
    </lineage>
</organism>
<keyword evidence="5" id="KW-0811">Translocation</keyword>
<reference evidence="10" key="1">
    <citation type="submission" date="2013-02" db="EMBL/GenBank/DDBJ databases">
        <authorList>
            <person name="Hughes D."/>
        </authorList>
    </citation>
    <scope>NUCLEOTIDE SEQUENCE</scope>
    <source>
        <strain>Durham</strain>
        <strain evidence="10">NC isolate 2 -- Noor lab</strain>
    </source>
</reference>
<dbReference type="Proteomes" id="UP000015102">
    <property type="component" value="Unassembled WGS sequence"/>
</dbReference>